<accession>A0A4E9FTS8</accession>
<evidence type="ECO:0000313" key="5">
    <source>
        <dbReference type="WBParaSite" id="Bm8883.1"/>
    </source>
</evidence>
<gene>
    <name evidence="2 5 6" type="ORF">Bm8883</name>
    <name evidence="3" type="ORF">BM_BM8883</name>
    <name evidence="2" type="ORF">BM_Bm8883</name>
</gene>
<feature type="region of interest" description="Disordered" evidence="1">
    <location>
        <begin position="1"/>
        <end position="30"/>
    </location>
</feature>
<dbReference type="AlphaFoldDB" id="A0A0K0JXD0"/>
<dbReference type="WormBase" id="Bm8883">
    <property type="protein sequence ID" value="BM36786"/>
    <property type="gene ID" value="WBGene00229144"/>
</dbReference>
<proteinExistence type="predicted"/>
<reference evidence="2" key="2">
    <citation type="submission" date="2012-12" db="EMBL/GenBank/DDBJ databases">
        <authorList>
            <person name="Gao Y.W."/>
            <person name="Fan S.T."/>
            <person name="Sun H.T."/>
            <person name="Wang Z."/>
            <person name="Gao X.L."/>
            <person name="Li Y.G."/>
            <person name="Wang T.C."/>
            <person name="Zhang K."/>
            <person name="Xu W.W."/>
            <person name="Yu Z.J."/>
            <person name="Xia X.Z."/>
        </authorList>
    </citation>
    <scope>NUCLEOTIDE SEQUENCE</scope>
    <source>
        <strain evidence="2">FR3</strain>
    </source>
</reference>
<dbReference type="EMBL" id="LN856765">
    <property type="protein sequence ID" value="CDQ04986.1"/>
    <property type="molecule type" value="Genomic_DNA"/>
</dbReference>
<evidence type="ECO:0000313" key="4">
    <source>
        <dbReference type="Proteomes" id="UP000006672"/>
    </source>
</evidence>
<dbReference type="Proteomes" id="UP000006672">
    <property type="component" value="Unassembled WGS sequence"/>
</dbReference>
<keyword evidence="4" id="KW-1185">Reference proteome</keyword>
<dbReference type="EMBL" id="CAAKNF010000195">
    <property type="protein sequence ID" value="VIO99379.1"/>
    <property type="molecule type" value="Genomic_DNA"/>
</dbReference>
<sequence length="142" mass="16352">MRIAGYGRAFKRTSAPRSANEDPKDKELPQEVERIMLEFDRQAREGGERLSWCAQEQYPEDAGLWRASPIAQAGNIRAAQLKMSNGHIWERPLNYLYSLELSISQNKQYQVVDPNIELEDDEDEEKLSICPRFGGRKKIPKS</sequence>
<dbReference type="RefSeq" id="XP_001892078.2">
    <property type="nucleotide sequence ID" value="XM_001892043.2"/>
</dbReference>
<evidence type="ECO:0000256" key="1">
    <source>
        <dbReference type="SAM" id="MobiDB-lite"/>
    </source>
</evidence>
<dbReference type="OrthoDB" id="5846442at2759"/>
<evidence type="ECO:0000313" key="3">
    <source>
        <dbReference type="EMBL" id="VIO99379.1"/>
    </source>
</evidence>
<dbReference type="GeneID" id="6095529"/>
<dbReference type="WBParaSite" id="Bm8883.1">
    <property type="protein sequence ID" value="Bm8883.1"/>
    <property type="gene ID" value="WBGene00229144"/>
</dbReference>
<organism evidence="4 5">
    <name type="scientific">Brugia malayi</name>
    <name type="common">Filarial nematode worm</name>
    <dbReference type="NCBI Taxonomy" id="6279"/>
    <lineage>
        <taxon>Eukaryota</taxon>
        <taxon>Metazoa</taxon>
        <taxon>Ecdysozoa</taxon>
        <taxon>Nematoda</taxon>
        <taxon>Chromadorea</taxon>
        <taxon>Rhabditida</taxon>
        <taxon>Spirurina</taxon>
        <taxon>Spiruromorpha</taxon>
        <taxon>Filarioidea</taxon>
        <taxon>Onchocercidae</taxon>
        <taxon>Brugia</taxon>
    </lineage>
</organism>
<dbReference type="CTD" id="6095529"/>
<reference evidence="3" key="3">
    <citation type="submission" date="2019-04" db="EMBL/GenBank/DDBJ databases">
        <authorList>
            <person name="Howe K."/>
            <person name="Paulini M."/>
            <person name="Williams G."/>
        </authorList>
    </citation>
    <scope>NUCLEOTIDE SEQUENCE [LARGE SCALE GENOMIC DNA]</scope>
    <source>
        <strain evidence="3">FR3</strain>
    </source>
</reference>
<evidence type="ECO:0000313" key="2">
    <source>
        <dbReference type="EMBL" id="CDQ04986.1"/>
    </source>
</evidence>
<reference evidence="2 4" key="1">
    <citation type="journal article" date="2007" name="Science">
        <title>Draft genome of the filarial nematode parasite Brugia malayi.</title>
        <authorList>
            <person name="Ghedin E."/>
            <person name="Wang S."/>
            <person name="Spiro D."/>
            <person name="Caler E."/>
            <person name="Zhao Q."/>
            <person name="Crabtree J."/>
            <person name="Allen J.E."/>
            <person name="Delcher A.L."/>
            <person name="Guiliano D.B."/>
            <person name="Miranda-Saavedra D."/>
            <person name="Angiuoli S.V."/>
            <person name="Creasy T."/>
            <person name="Amedeo P."/>
            <person name="Haas B."/>
            <person name="El-Sayed N.M."/>
            <person name="Wortman J.R."/>
            <person name="Feldblyum T."/>
            <person name="Tallon L."/>
            <person name="Schatz M."/>
            <person name="Shumway M."/>
            <person name="Koo H."/>
            <person name="Salzberg S.L."/>
            <person name="Schobel S."/>
            <person name="Pertea M."/>
            <person name="Pop M."/>
            <person name="White O."/>
            <person name="Barton G.J."/>
            <person name="Carlow C.K."/>
            <person name="Crawford M.J."/>
            <person name="Daub J."/>
            <person name="Dimmic M.W."/>
            <person name="Estes C.F."/>
            <person name="Foster J.M."/>
            <person name="Ganatra M."/>
            <person name="Gregory W.F."/>
            <person name="Johnson N.M."/>
            <person name="Jin J."/>
            <person name="Komuniecki R."/>
            <person name="Korf I."/>
            <person name="Kumar S."/>
            <person name="Laney S."/>
            <person name="Li B.W."/>
            <person name="Li W."/>
            <person name="Lindblom T.H."/>
            <person name="Lustigman S."/>
            <person name="Ma D."/>
            <person name="Maina C.V."/>
            <person name="Martin D.M."/>
            <person name="McCarter J.P."/>
            <person name="McReynolds L."/>
            <person name="Mitreva M."/>
            <person name="Nutman T.B."/>
            <person name="Parkinson J."/>
            <person name="Peregrin-Alvarez J.M."/>
            <person name="Poole C."/>
            <person name="Ren Q."/>
            <person name="Saunders L."/>
            <person name="Sluder A.E."/>
            <person name="Smith K."/>
            <person name="Stanke M."/>
            <person name="Unnasch T.R."/>
            <person name="Ware J."/>
            <person name="Wei A.D."/>
            <person name="Weil G."/>
            <person name="Williams D.J."/>
            <person name="Zhang Y."/>
            <person name="Williams S.A."/>
            <person name="Fraser-Liggett C."/>
            <person name="Slatko B."/>
            <person name="Blaxter M.L."/>
            <person name="Scott A.L."/>
        </authorList>
    </citation>
    <scope>NUCLEOTIDE SEQUENCE</scope>
    <source>
        <strain evidence="2 4">FR3</strain>
    </source>
</reference>
<protein>
    <submittedName>
        <fullName evidence="2 5">Bm8883</fullName>
    </submittedName>
</protein>
<accession>A0A0K0JXD0</accession>
<dbReference type="KEGG" id="bmy:BM_BM8883"/>
<reference evidence="5" key="4">
    <citation type="submission" date="2019-12" db="UniProtKB">
        <authorList>
            <consortium name="WormBaseParasite"/>
        </authorList>
    </citation>
    <scope>IDENTIFICATION</scope>
</reference>
<name>A0A0K0JXD0_BRUMA</name>
<evidence type="ECO:0000313" key="6">
    <source>
        <dbReference type="WormBase" id="Bm8883"/>
    </source>
</evidence>
<feature type="compositionally biased region" description="Basic and acidic residues" evidence="1">
    <location>
        <begin position="19"/>
        <end position="30"/>
    </location>
</feature>